<evidence type="ECO:0000313" key="2">
    <source>
        <dbReference type="EMBL" id="TXD95190.1"/>
    </source>
</evidence>
<evidence type="ECO:0000259" key="1">
    <source>
        <dbReference type="Pfam" id="PF18863"/>
    </source>
</evidence>
<gene>
    <name evidence="2" type="ORF">ES724_03290</name>
</gene>
<dbReference type="RefSeq" id="WP_146929523.1">
    <property type="nucleotide sequence ID" value="NZ_CBCSHZ010000001.1"/>
</dbReference>
<dbReference type="Pfam" id="PF18863">
    <property type="entry name" value="AbiJ_NTD4"/>
    <property type="match status" value="1"/>
</dbReference>
<reference evidence="2 3" key="1">
    <citation type="submission" date="2019-08" db="EMBL/GenBank/DDBJ databases">
        <title>Genome sequence of Gillisia hiemivivida IC154 (type strain).</title>
        <authorList>
            <person name="Bowman J.P."/>
        </authorList>
    </citation>
    <scope>NUCLEOTIDE SEQUENCE [LARGE SCALE GENOMIC DNA]</scope>
    <source>
        <strain evidence="2 3">IC154</strain>
    </source>
</reference>
<protein>
    <recommendedName>
        <fullName evidence="1">HEPN AbiJ-N-terminal domain-containing protein</fullName>
    </recommendedName>
</protein>
<name>A0A5C6ZYM1_9FLAO</name>
<dbReference type="InterPro" id="IPR049503">
    <property type="entry name" value="AbiJ_NTD4"/>
</dbReference>
<organism evidence="2 3">
    <name type="scientific">Gillisia hiemivivida</name>
    <dbReference type="NCBI Taxonomy" id="291190"/>
    <lineage>
        <taxon>Bacteria</taxon>
        <taxon>Pseudomonadati</taxon>
        <taxon>Bacteroidota</taxon>
        <taxon>Flavobacteriia</taxon>
        <taxon>Flavobacteriales</taxon>
        <taxon>Flavobacteriaceae</taxon>
        <taxon>Gillisia</taxon>
    </lineage>
</organism>
<comment type="caution">
    <text evidence="2">The sequence shown here is derived from an EMBL/GenBank/DDBJ whole genome shotgun (WGS) entry which is preliminary data.</text>
</comment>
<sequence>MGLLAIKQIISISEIFKSYNFMINSLSFSQRMGYTPKAKEIQINSIDEDLRNRLWNTVKFYYWDVIEDIQVRKRVNVLPKISNLIWHHFLKLPVDSKPQYPIIDLRNQFFNDFTWNKIYDFIEFLLKVDFEFLCKEDIMEAVNIVLEEEFAGYRLNEGIFVPITNEIELGEVKEVSTMVINFPQFHSVGLHMSSALEKLSDRDNPDYRNSIKESISAVEALCRQLTSENTLGKALSKLESKGVNINNEFKKGLEKLYGYTNTKESGIRHAIIGNHIEPKFEEAKFMLVSCSAFVNYLIGISRENNI</sequence>
<dbReference type="Proteomes" id="UP000321367">
    <property type="component" value="Unassembled WGS sequence"/>
</dbReference>
<keyword evidence="3" id="KW-1185">Reference proteome</keyword>
<dbReference type="OrthoDB" id="9786278at2"/>
<dbReference type="AlphaFoldDB" id="A0A5C6ZYM1"/>
<accession>A0A5C6ZYM1</accession>
<proteinExistence type="predicted"/>
<feature type="domain" description="HEPN AbiJ-N-terminal" evidence="1">
    <location>
        <begin position="27"/>
        <end position="174"/>
    </location>
</feature>
<dbReference type="EMBL" id="VORY01000002">
    <property type="protein sequence ID" value="TXD95190.1"/>
    <property type="molecule type" value="Genomic_DNA"/>
</dbReference>
<evidence type="ECO:0000313" key="3">
    <source>
        <dbReference type="Proteomes" id="UP000321367"/>
    </source>
</evidence>